<dbReference type="EMBL" id="QDDR01000014">
    <property type="protein sequence ID" value="PVE45523.1"/>
    <property type="molecule type" value="Genomic_DNA"/>
</dbReference>
<dbReference type="RefSeq" id="WP_107754431.1">
    <property type="nucleotide sequence ID" value="NZ_QBKF01000013.1"/>
</dbReference>
<accession>A0A2T7ULF3</accession>
<name>A0A2T7ULF3_9RHOB</name>
<keyword evidence="2 5" id="KW-0812">Transmembrane</keyword>
<feature type="transmembrane region" description="Helical" evidence="5">
    <location>
        <begin position="38"/>
        <end position="60"/>
    </location>
</feature>
<evidence type="ECO:0000256" key="3">
    <source>
        <dbReference type="ARBA" id="ARBA00022989"/>
    </source>
</evidence>
<dbReference type="Pfam" id="PF07298">
    <property type="entry name" value="NnrU"/>
    <property type="match status" value="1"/>
</dbReference>
<evidence type="ECO:0000256" key="4">
    <source>
        <dbReference type="ARBA" id="ARBA00023136"/>
    </source>
</evidence>
<evidence type="ECO:0000259" key="6">
    <source>
        <dbReference type="Pfam" id="PF07298"/>
    </source>
</evidence>
<evidence type="ECO:0000313" key="7">
    <source>
        <dbReference type="EMBL" id="PVE45523.1"/>
    </source>
</evidence>
<evidence type="ECO:0000256" key="2">
    <source>
        <dbReference type="ARBA" id="ARBA00022692"/>
    </source>
</evidence>
<gene>
    <name evidence="7" type="ORF">DDE23_21110</name>
</gene>
<evidence type="ECO:0000256" key="5">
    <source>
        <dbReference type="SAM" id="Phobius"/>
    </source>
</evidence>
<dbReference type="InterPro" id="IPR009915">
    <property type="entry name" value="NnrU_dom"/>
</dbReference>
<comment type="subcellular location">
    <subcellularLocation>
        <location evidence="1">Membrane</location>
        <topology evidence="1">Multi-pass membrane protein</topology>
    </subcellularLocation>
</comment>
<protein>
    <submittedName>
        <fullName evidence="7">NnrU family protein</fullName>
    </submittedName>
</protein>
<keyword evidence="3 5" id="KW-1133">Transmembrane helix</keyword>
<organism evidence="7 8">
    <name type="scientific">Pararhodobacter aggregans</name>
    <dbReference type="NCBI Taxonomy" id="404875"/>
    <lineage>
        <taxon>Bacteria</taxon>
        <taxon>Pseudomonadati</taxon>
        <taxon>Pseudomonadota</taxon>
        <taxon>Alphaproteobacteria</taxon>
        <taxon>Rhodobacterales</taxon>
        <taxon>Paracoccaceae</taxon>
        <taxon>Pararhodobacter</taxon>
    </lineage>
</organism>
<evidence type="ECO:0000256" key="1">
    <source>
        <dbReference type="ARBA" id="ARBA00004141"/>
    </source>
</evidence>
<sequence length="227" mass="23949">MEGWGNFALAMAVFIGSHALTARPGLKAPLVARLGHAGFGLAYSALSILLLVWVIVAAGRAPYVALWDPAPWQVWVAGALMLGACLLVAGALAGTNPLSFGSRAAPFDPARPGIAGVTRHPVLWALALWAFAHAIANGDLAHLLLFAPMGLFALAGMAAIDRRKRRQMPEWEALSRNTLIVPLAGLLTGRWRPGPPRLVPMLAGVAVWALLIWLHPLVIGVDPLAGL</sequence>
<comment type="caution">
    <text evidence="7">The sequence shown here is derived from an EMBL/GenBank/DDBJ whole genome shotgun (WGS) entry which is preliminary data.</text>
</comment>
<dbReference type="AlphaFoldDB" id="A0A2T7ULF3"/>
<feature type="transmembrane region" description="Helical" evidence="5">
    <location>
        <begin position="198"/>
        <end position="219"/>
    </location>
</feature>
<dbReference type="Proteomes" id="UP000244810">
    <property type="component" value="Unassembled WGS sequence"/>
</dbReference>
<feature type="transmembrane region" description="Helical" evidence="5">
    <location>
        <begin position="6"/>
        <end position="26"/>
    </location>
</feature>
<dbReference type="GO" id="GO:0016020">
    <property type="term" value="C:membrane"/>
    <property type="evidence" value="ECO:0007669"/>
    <property type="project" value="UniProtKB-SubCell"/>
</dbReference>
<reference evidence="7 8" key="1">
    <citation type="journal article" date="2011" name="Syst. Appl. Microbiol.">
        <title>Defluviimonas denitrificans gen. nov., sp. nov., and Pararhodobacter aggregans gen. nov., sp. nov., non-phototrophic Rhodobacteraceae from the biofilter of a marine aquaculture.</title>
        <authorList>
            <person name="Foesel B.U."/>
            <person name="Drake H.L."/>
            <person name="Schramm A."/>
        </authorList>
    </citation>
    <scope>NUCLEOTIDE SEQUENCE [LARGE SCALE GENOMIC DNA]</scope>
    <source>
        <strain evidence="7 8">D1-19</strain>
    </source>
</reference>
<keyword evidence="4 5" id="KW-0472">Membrane</keyword>
<evidence type="ECO:0000313" key="8">
    <source>
        <dbReference type="Proteomes" id="UP000244810"/>
    </source>
</evidence>
<proteinExistence type="predicted"/>
<dbReference type="OrthoDB" id="7828645at2"/>
<feature type="domain" description="NnrU" evidence="6">
    <location>
        <begin position="7"/>
        <end position="223"/>
    </location>
</feature>
<feature type="transmembrane region" description="Helical" evidence="5">
    <location>
        <begin position="72"/>
        <end position="93"/>
    </location>
</feature>
<keyword evidence="8" id="KW-1185">Reference proteome</keyword>
<feature type="transmembrane region" description="Helical" evidence="5">
    <location>
        <begin position="141"/>
        <end position="160"/>
    </location>
</feature>